<dbReference type="InterPro" id="IPR029055">
    <property type="entry name" value="Ntn_hydrolases_N"/>
</dbReference>
<gene>
    <name evidence="1" type="ORF">MNBD_IGNAVI01-2897</name>
</gene>
<name>A0A3B1C656_9ZZZZ</name>
<evidence type="ECO:0000313" key="1">
    <source>
        <dbReference type="EMBL" id="VAX25639.1"/>
    </source>
</evidence>
<dbReference type="InterPro" id="IPR010430">
    <property type="entry name" value="DUF1028"/>
</dbReference>
<protein>
    <submittedName>
        <fullName evidence="1">Uncharacterized protein</fullName>
    </submittedName>
</protein>
<dbReference type="AlphaFoldDB" id="A0A3B1C656"/>
<dbReference type="SUPFAM" id="SSF56235">
    <property type="entry name" value="N-terminal nucleophile aminohydrolases (Ntn hydrolases)"/>
    <property type="match status" value="1"/>
</dbReference>
<dbReference type="Pfam" id="PF06267">
    <property type="entry name" value="DUF1028"/>
    <property type="match status" value="1"/>
</dbReference>
<dbReference type="Gene3D" id="3.60.20.10">
    <property type="entry name" value="Glutamine Phosphoribosylpyrophosphate, subunit 1, domain 1"/>
    <property type="match status" value="1"/>
</dbReference>
<feature type="non-terminal residue" evidence="1">
    <location>
        <position position="64"/>
    </location>
</feature>
<dbReference type="EMBL" id="UOGD01000304">
    <property type="protein sequence ID" value="VAX25639.1"/>
    <property type="molecule type" value="Genomic_DNA"/>
</dbReference>
<sequence>MAILDKDGNAAAFTGKKCIPFAGHIVGDGYSVQANLMASETVWPAMSKAFLENDDLPLAERLLS</sequence>
<proteinExistence type="predicted"/>
<accession>A0A3B1C656</accession>
<dbReference type="PANTHER" id="PTHR39328">
    <property type="entry name" value="BLL2871 PROTEIN"/>
    <property type="match status" value="1"/>
</dbReference>
<reference evidence="1" key="1">
    <citation type="submission" date="2018-06" db="EMBL/GenBank/DDBJ databases">
        <authorList>
            <person name="Zhirakovskaya E."/>
        </authorList>
    </citation>
    <scope>NUCLEOTIDE SEQUENCE</scope>
</reference>
<dbReference type="PANTHER" id="PTHR39328:SF1">
    <property type="entry name" value="BLL2871 PROTEIN"/>
    <property type="match status" value="1"/>
</dbReference>
<organism evidence="1">
    <name type="scientific">hydrothermal vent metagenome</name>
    <dbReference type="NCBI Taxonomy" id="652676"/>
    <lineage>
        <taxon>unclassified sequences</taxon>
        <taxon>metagenomes</taxon>
        <taxon>ecological metagenomes</taxon>
    </lineage>
</organism>